<dbReference type="PRINTS" id="PR00480">
    <property type="entry name" value="ASTACIN"/>
</dbReference>
<dbReference type="Gene3D" id="3.40.390.10">
    <property type="entry name" value="Collagenase (Catalytic Domain)"/>
    <property type="match status" value="1"/>
</dbReference>
<reference evidence="9" key="2">
    <citation type="submission" date="2023-05" db="EMBL/GenBank/DDBJ databases">
        <authorList>
            <person name="Fouks B."/>
        </authorList>
    </citation>
    <scope>NUCLEOTIDE SEQUENCE</scope>
    <source>
        <strain evidence="9">Stay&amp;Tobe</strain>
        <tissue evidence="9">Testes</tissue>
    </source>
</reference>
<evidence type="ECO:0000256" key="1">
    <source>
        <dbReference type="ARBA" id="ARBA00022670"/>
    </source>
</evidence>
<evidence type="ECO:0000256" key="4">
    <source>
        <dbReference type="ARBA" id="ARBA00022833"/>
    </source>
</evidence>
<dbReference type="GO" id="GO:0008270">
    <property type="term" value="F:zinc ion binding"/>
    <property type="evidence" value="ECO:0007669"/>
    <property type="project" value="UniProtKB-UniRule"/>
</dbReference>
<keyword evidence="5 6" id="KW-0482">Metalloprotease</keyword>
<keyword evidence="1 6" id="KW-0645">Protease</keyword>
<feature type="binding site" evidence="6">
    <location>
        <position position="20"/>
    </location>
    <ligand>
        <name>Zn(2+)</name>
        <dbReference type="ChEBI" id="CHEBI:29105"/>
        <note>catalytic</note>
    </ligand>
</feature>
<keyword evidence="4 6" id="KW-0862">Zinc</keyword>
<dbReference type="SUPFAM" id="SSF55486">
    <property type="entry name" value="Metalloproteases ('zincins'), catalytic domain"/>
    <property type="match status" value="1"/>
</dbReference>
<feature type="binding site" evidence="6">
    <location>
        <position position="30"/>
    </location>
    <ligand>
        <name>Zn(2+)</name>
        <dbReference type="ChEBI" id="CHEBI:29105"/>
        <note>catalytic</note>
    </ligand>
</feature>
<dbReference type="AlphaFoldDB" id="A0AAD8A2A9"/>
<evidence type="ECO:0000259" key="8">
    <source>
        <dbReference type="PROSITE" id="PS51864"/>
    </source>
</evidence>
<dbReference type="InterPro" id="IPR001506">
    <property type="entry name" value="Peptidase_M12A"/>
</dbReference>
<evidence type="ECO:0000256" key="7">
    <source>
        <dbReference type="RuleBase" id="RU361183"/>
    </source>
</evidence>
<evidence type="ECO:0000256" key="2">
    <source>
        <dbReference type="ARBA" id="ARBA00022723"/>
    </source>
</evidence>
<feature type="binding site" evidence="6">
    <location>
        <position position="24"/>
    </location>
    <ligand>
        <name>Zn(2+)</name>
        <dbReference type="ChEBI" id="CHEBI:29105"/>
        <note>catalytic</note>
    </ligand>
</feature>
<keyword evidence="2 6" id="KW-0479">Metal-binding</keyword>
<comment type="caution">
    <text evidence="6">Lacks conserved residue(s) required for the propagation of feature annotation.</text>
</comment>
<dbReference type="InterPro" id="IPR024079">
    <property type="entry name" value="MetalloPept_cat_dom_sf"/>
</dbReference>
<reference evidence="9" key="1">
    <citation type="journal article" date="2023" name="IScience">
        <title>Live-bearing cockroach genome reveals convergent evolutionary mechanisms linked to viviparity in insects and beyond.</title>
        <authorList>
            <person name="Fouks B."/>
            <person name="Harrison M.C."/>
            <person name="Mikhailova A.A."/>
            <person name="Marchal E."/>
            <person name="English S."/>
            <person name="Carruthers M."/>
            <person name="Jennings E.C."/>
            <person name="Chiamaka E.L."/>
            <person name="Frigard R.A."/>
            <person name="Pippel M."/>
            <person name="Attardo G.M."/>
            <person name="Benoit J.B."/>
            <person name="Bornberg-Bauer E."/>
            <person name="Tobe S.S."/>
        </authorList>
    </citation>
    <scope>NUCLEOTIDE SEQUENCE</scope>
    <source>
        <strain evidence="9">Stay&amp;Tobe</strain>
    </source>
</reference>
<evidence type="ECO:0000256" key="3">
    <source>
        <dbReference type="ARBA" id="ARBA00022801"/>
    </source>
</evidence>
<keyword evidence="10" id="KW-1185">Reference proteome</keyword>
<dbReference type="EMBL" id="JASPKZ010004194">
    <property type="protein sequence ID" value="KAJ9590820.1"/>
    <property type="molecule type" value="Genomic_DNA"/>
</dbReference>
<evidence type="ECO:0000313" key="9">
    <source>
        <dbReference type="EMBL" id="KAJ9590820.1"/>
    </source>
</evidence>
<dbReference type="Pfam" id="PF01400">
    <property type="entry name" value="Astacin"/>
    <property type="match status" value="1"/>
</dbReference>
<dbReference type="Proteomes" id="UP001233999">
    <property type="component" value="Unassembled WGS sequence"/>
</dbReference>
<evidence type="ECO:0000256" key="5">
    <source>
        <dbReference type="ARBA" id="ARBA00023049"/>
    </source>
</evidence>
<comment type="caution">
    <text evidence="9">The sequence shown here is derived from an EMBL/GenBank/DDBJ whole genome shotgun (WGS) entry which is preliminary data.</text>
</comment>
<dbReference type="PANTHER" id="PTHR10127:SF780">
    <property type="entry name" value="METALLOENDOPEPTIDASE"/>
    <property type="match status" value="1"/>
</dbReference>
<evidence type="ECO:0000313" key="10">
    <source>
        <dbReference type="Proteomes" id="UP001233999"/>
    </source>
</evidence>
<protein>
    <recommendedName>
        <fullName evidence="7">Metalloendopeptidase</fullName>
        <ecNumber evidence="7">3.4.24.-</ecNumber>
    </recommendedName>
</protein>
<accession>A0AAD8A2A9</accession>
<feature type="non-terminal residue" evidence="9">
    <location>
        <position position="1"/>
    </location>
</feature>
<dbReference type="PROSITE" id="PS51864">
    <property type="entry name" value="ASTACIN"/>
    <property type="match status" value="1"/>
</dbReference>
<proteinExistence type="predicted"/>
<gene>
    <name evidence="9" type="ORF">L9F63_016151</name>
</gene>
<name>A0AAD8A2A9_DIPPU</name>
<comment type="cofactor">
    <cofactor evidence="6 7">
        <name>Zn(2+)</name>
        <dbReference type="ChEBI" id="CHEBI:29105"/>
    </cofactor>
    <text evidence="6 7">Binds 1 zinc ion per subunit.</text>
</comment>
<keyword evidence="3 6" id="KW-0378">Hydrolase</keyword>
<organism evidence="9 10">
    <name type="scientific">Diploptera punctata</name>
    <name type="common">Pacific beetle cockroach</name>
    <dbReference type="NCBI Taxonomy" id="6984"/>
    <lineage>
        <taxon>Eukaryota</taxon>
        <taxon>Metazoa</taxon>
        <taxon>Ecdysozoa</taxon>
        <taxon>Arthropoda</taxon>
        <taxon>Hexapoda</taxon>
        <taxon>Insecta</taxon>
        <taxon>Pterygota</taxon>
        <taxon>Neoptera</taxon>
        <taxon>Polyneoptera</taxon>
        <taxon>Dictyoptera</taxon>
        <taxon>Blattodea</taxon>
        <taxon>Blaberoidea</taxon>
        <taxon>Blaberidae</taxon>
        <taxon>Diplopterinae</taxon>
        <taxon>Diploptera</taxon>
    </lineage>
</organism>
<feature type="domain" description="Peptidase M12A" evidence="8">
    <location>
        <begin position="1"/>
        <end position="122"/>
    </location>
</feature>
<feature type="active site" evidence="6">
    <location>
        <position position="21"/>
    </location>
</feature>
<sequence length="124" mass="14231">KQWLNLSCKSGCCYNGAISHELLHCLGFLHQQNAHNREHYVTIHWENILEYAYMNFKKGSPSLVTSFGVPYDYNSIMHYSRTAFSKNGLETIVPKDPDVYIGQRHGLSPGDIEKLGRMYECTDT</sequence>
<dbReference type="GO" id="GO:0004222">
    <property type="term" value="F:metalloendopeptidase activity"/>
    <property type="evidence" value="ECO:0007669"/>
    <property type="project" value="UniProtKB-UniRule"/>
</dbReference>
<dbReference type="EC" id="3.4.24.-" evidence="7"/>
<evidence type="ECO:0000256" key="6">
    <source>
        <dbReference type="PROSITE-ProRule" id="PRU01211"/>
    </source>
</evidence>
<dbReference type="GO" id="GO:0006508">
    <property type="term" value="P:proteolysis"/>
    <property type="evidence" value="ECO:0007669"/>
    <property type="project" value="UniProtKB-KW"/>
</dbReference>
<dbReference type="PANTHER" id="PTHR10127">
    <property type="entry name" value="DISCOIDIN, CUB, EGF, LAMININ , AND ZINC METALLOPROTEASE DOMAIN CONTAINING"/>
    <property type="match status" value="1"/>
</dbReference>